<keyword evidence="3" id="KW-1185">Reference proteome</keyword>
<dbReference type="PANTHER" id="PTHR24559">
    <property type="entry name" value="TRANSPOSON TY3-I GAG-POL POLYPROTEIN"/>
    <property type="match status" value="1"/>
</dbReference>
<dbReference type="EMBL" id="CAMAPE010000068">
    <property type="protein sequence ID" value="CAH9115531.1"/>
    <property type="molecule type" value="Genomic_DNA"/>
</dbReference>
<dbReference type="CDD" id="cd01647">
    <property type="entry name" value="RT_LTR"/>
    <property type="match status" value="1"/>
</dbReference>
<dbReference type="PANTHER" id="PTHR24559:SF444">
    <property type="entry name" value="REVERSE TRANSCRIPTASE DOMAIN-CONTAINING PROTEIN"/>
    <property type="match status" value="1"/>
</dbReference>
<evidence type="ECO:0000259" key="1">
    <source>
        <dbReference type="Pfam" id="PF00078"/>
    </source>
</evidence>
<dbReference type="Pfam" id="PF00078">
    <property type="entry name" value="RVT_1"/>
    <property type="match status" value="1"/>
</dbReference>
<dbReference type="Gene3D" id="3.30.70.270">
    <property type="match status" value="1"/>
</dbReference>
<gene>
    <name evidence="2" type="ORF">CEURO_LOCUS20832</name>
</gene>
<organism evidence="2 3">
    <name type="scientific">Cuscuta europaea</name>
    <name type="common">European dodder</name>
    <dbReference type="NCBI Taxonomy" id="41803"/>
    <lineage>
        <taxon>Eukaryota</taxon>
        <taxon>Viridiplantae</taxon>
        <taxon>Streptophyta</taxon>
        <taxon>Embryophyta</taxon>
        <taxon>Tracheophyta</taxon>
        <taxon>Spermatophyta</taxon>
        <taxon>Magnoliopsida</taxon>
        <taxon>eudicotyledons</taxon>
        <taxon>Gunneridae</taxon>
        <taxon>Pentapetalae</taxon>
        <taxon>asterids</taxon>
        <taxon>lamiids</taxon>
        <taxon>Solanales</taxon>
        <taxon>Convolvulaceae</taxon>
        <taxon>Cuscuteae</taxon>
        <taxon>Cuscuta</taxon>
        <taxon>Cuscuta subgen. Cuscuta</taxon>
    </lineage>
</organism>
<comment type="caution">
    <text evidence="2">The sequence shown here is derived from an EMBL/GenBank/DDBJ whole genome shotgun (WGS) entry which is preliminary data.</text>
</comment>
<dbReference type="InterPro" id="IPR000477">
    <property type="entry name" value="RT_dom"/>
</dbReference>
<feature type="domain" description="Reverse transcriptase" evidence="1">
    <location>
        <begin position="15"/>
        <end position="96"/>
    </location>
</feature>
<reference evidence="2" key="1">
    <citation type="submission" date="2022-07" db="EMBL/GenBank/DDBJ databases">
        <authorList>
            <person name="Macas J."/>
            <person name="Novak P."/>
            <person name="Neumann P."/>
        </authorList>
    </citation>
    <scope>NUCLEOTIDE SEQUENCE</scope>
</reference>
<dbReference type="InterPro" id="IPR043502">
    <property type="entry name" value="DNA/RNA_pol_sf"/>
</dbReference>
<accession>A0A9P0ZX48</accession>
<dbReference type="AlphaFoldDB" id="A0A9P0ZX48"/>
<dbReference type="OrthoDB" id="1686402at2759"/>
<dbReference type="SUPFAM" id="SSF56672">
    <property type="entry name" value="DNA/RNA polymerases"/>
    <property type="match status" value="1"/>
</dbReference>
<sequence length="127" mass="14350">MLDLKSGYHQTTFRTHEGDYEYLVIMPFGLTNAPSTFRALMNEVLKSFLRKFALVFFHGILVYCKSKEHMEHSRKVLQALKENQLVANLKKCSFGQNQLGMDPGRAGPLAGPDRAFFGILEAQNQPG</sequence>
<evidence type="ECO:0000313" key="3">
    <source>
        <dbReference type="Proteomes" id="UP001152484"/>
    </source>
</evidence>
<dbReference type="InterPro" id="IPR043128">
    <property type="entry name" value="Rev_trsase/Diguanyl_cyclase"/>
</dbReference>
<evidence type="ECO:0000313" key="2">
    <source>
        <dbReference type="EMBL" id="CAH9115531.1"/>
    </source>
</evidence>
<dbReference type="InterPro" id="IPR053134">
    <property type="entry name" value="RNA-dir_DNA_polymerase"/>
</dbReference>
<proteinExistence type="predicted"/>
<dbReference type="Proteomes" id="UP001152484">
    <property type="component" value="Unassembled WGS sequence"/>
</dbReference>
<dbReference type="Gene3D" id="3.10.10.10">
    <property type="entry name" value="HIV Type 1 Reverse Transcriptase, subunit A, domain 1"/>
    <property type="match status" value="1"/>
</dbReference>
<protein>
    <recommendedName>
        <fullName evidence="1">Reverse transcriptase domain-containing protein</fullName>
    </recommendedName>
</protein>
<name>A0A9P0ZX48_CUSEU</name>